<evidence type="ECO:0000256" key="1">
    <source>
        <dbReference type="SAM" id="MobiDB-lite"/>
    </source>
</evidence>
<name>A0A0F9JPB5_9ZZZZ</name>
<proteinExistence type="predicted"/>
<dbReference type="InterPro" id="IPR013320">
    <property type="entry name" value="ConA-like_dom_sf"/>
</dbReference>
<dbReference type="SUPFAM" id="SSF49899">
    <property type="entry name" value="Concanavalin A-like lectins/glucanases"/>
    <property type="match status" value="1"/>
</dbReference>
<feature type="region of interest" description="Disordered" evidence="1">
    <location>
        <begin position="82"/>
        <end position="102"/>
    </location>
</feature>
<dbReference type="EMBL" id="LAZR01017355">
    <property type="protein sequence ID" value="KKM00773.1"/>
    <property type="molecule type" value="Genomic_DNA"/>
</dbReference>
<evidence type="ECO:0008006" key="3">
    <source>
        <dbReference type="Google" id="ProtNLM"/>
    </source>
</evidence>
<sequence>GAAITSVVDNRPPAGLGLRGPRVFEFPGPTFSVLPDITKMGAGQMILYRPPGATVGKTLRRWAQTADEVVLADSPLTYIKMDLSGSTEPDESPNGNDFDDGGLATPIGGGTPAINDGGTSRLFNGRLFRLVNPLGDLSISALTLECWLNFAGDAGPNTLMDIVDSTALQEFRVRFSSGTLKSATLDVLIGGTTYNSGVVIKSTFQQAGWMLLHVTWVAAGDIKLYANGKLLATISAAAGGGASAITADDIIIGLNNIGSADELFGRIDNFAVYTTELNQNAINDRLRFGGMVDTRWEVVTDIETDATVHMTLSADQSVATTALTKVDLEVIRGQSGGAEGDLGPRSKSTTGDLFADIFNNRVVIQKAARYLVEGQVAPDNVSAPTNATVLSLIRLNGTFDLNRGTTPGTTGTPDTTAPLRWTGMLDVGDFIELFVQSADNAYQVLADTAAGIFTHLRVTKLRDFDIG</sequence>
<protein>
    <recommendedName>
        <fullName evidence="3">LamG-like jellyroll fold domain-containing protein</fullName>
    </recommendedName>
</protein>
<dbReference type="AlphaFoldDB" id="A0A0F9JPB5"/>
<accession>A0A0F9JPB5</accession>
<organism evidence="2">
    <name type="scientific">marine sediment metagenome</name>
    <dbReference type="NCBI Taxonomy" id="412755"/>
    <lineage>
        <taxon>unclassified sequences</taxon>
        <taxon>metagenomes</taxon>
        <taxon>ecological metagenomes</taxon>
    </lineage>
</organism>
<dbReference type="Gene3D" id="2.60.120.200">
    <property type="match status" value="1"/>
</dbReference>
<comment type="caution">
    <text evidence="2">The sequence shown here is derived from an EMBL/GenBank/DDBJ whole genome shotgun (WGS) entry which is preliminary data.</text>
</comment>
<dbReference type="Pfam" id="PF13385">
    <property type="entry name" value="Laminin_G_3"/>
    <property type="match status" value="1"/>
</dbReference>
<gene>
    <name evidence="2" type="ORF">LCGC14_1801120</name>
</gene>
<reference evidence="2" key="1">
    <citation type="journal article" date="2015" name="Nature">
        <title>Complex archaea that bridge the gap between prokaryotes and eukaryotes.</title>
        <authorList>
            <person name="Spang A."/>
            <person name="Saw J.H."/>
            <person name="Jorgensen S.L."/>
            <person name="Zaremba-Niedzwiedzka K."/>
            <person name="Martijn J."/>
            <person name="Lind A.E."/>
            <person name="van Eijk R."/>
            <person name="Schleper C."/>
            <person name="Guy L."/>
            <person name="Ettema T.J."/>
        </authorList>
    </citation>
    <scope>NUCLEOTIDE SEQUENCE</scope>
</reference>
<evidence type="ECO:0000313" key="2">
    <source>
        <dbReference type="EMBL" id="KKM00773.1"/>
    </source>
</evidence>
<feature type="non-terminal residue" evidence="2">
    <location>
        <position position="1"/>
    </location>
</feature>